<keyword evidence="5" id="KW-0418">Kinase</keyword>
<evidence type="ECO:0000256" key="1">
    <source>
        <dbReference type="ARBA" id="ARBA00000085"/>
    </source>
</evidence>
<dbReference type="GO" id="GO:0000155">
    <property type="term" value="F:phosphorelay sensor kinase activity"/>
    <property type="evidence" value="ECO:0007669"/>
    <property type="project" value="InterPro"/>
</dbReference>
<dbReference type="CDD" id="cd00082">
    <property type="entry name" value="HisKA"/>
    <property type="match status" value="1"/>
</dbReference>
<dbReference type="InterPro" id="IPR005467">
    <property type="entry name" value="His_kinase_dom"/>
</dbReference>
<name>A0A3B1CFK9_9ZZZZ</name>
<evidence type="ECO:0000259" key="7">
    <source>
        <dbReference type="PROSITE" id="PS50109"/>
    </source>
</evidence>
<dbReference type="EC" id="2.7.13.3" evidence="2"/>
<dbReference type="FunFam" id="3.30.565.10:FF:000006">
    <property type="entry name" value="Sensor histidine kinase WalK"/>
    <property type="match status" value="1"/>
</dbReference>
<evidence type="ECO:0000256" key="3">
    <source>
        <dbReference type="ARBA" id="ARBA00022553"/>
    </source>
</evidence>
<dbReference type="InterPro" id="IPR004358">
    <property type="entry name" value="Sig_transdc_His_kin-like_C"/>
</dbReference>
<dbReference type="InterPro" id="IPR050736">
    <property type="entry name" value="Sensor_HK_Regulatory"/>
</dbReference>
<dbReference type="PANTHER" id="PTHR43711">
    <property type="entry name" value="TWO-COMPONENT HISTIDINE KINASE"/>
    <property type="match status" value="1"/>
</dbReference>
<dbReference type="Pfam" id="PF02518">
    <property type="entry name" value="HATPase_c"/>
    <property type="match status" value="1"/>
</dbReference>
<evidence type="ECO:0000313" key="8">
    <source>
        <dbReference type="EMBL" id="VAX23523.1"/>
    </source>
</evidence>
<comment type="catalytic activity">
    <reaction evidence="1">
        <text>ATP + protein L-histidine = ADP + protein N-phospho-L-histidine.</text>
        <dbReference type="EC" id="2.7.13.3"/>
    </reaction>
</comment>
<dbReference type="InterPro" id="IPR003594">
    <property type="entry name" value="HATPase_dom"/>
</dbReference>
<dbReference type="SMART" id="SM00388">
    <property type="entry name" value="HisKA"/>
    <property type="match status" value="1"/>
</dbReference>
<evidence type="ECO:0000256" key="6">
    <source>
        <dbReference type="ARBA" id="ARBA00023012"/>
    </source>
</evidence>
<evidence type="ECO:0000256" key="5">
    <source>
        <dbReference type="ARBA" id="ARBA00022777"/>
    </source>
</evidence>
<organism evidence="8">
    <name type="scientific">hydrothermal vent metagenome</name>
    <dbReference type="NCBI Taxonomy" id="652676"/>
    <lineage>
        <taxon>unclassified sequences</taxon>
        <taxon>metagenomes</taxon>
        <taxon>ecological metagenomes</taxon>
    </lineage>
</organism>
<keyword evidence="3" id="KW-0597">Phosphoprotein</keyword>
<dbReference type="PANTHER" id="PTHR43711:SF31">
    <property type="entry name" value="HISTIDINE KINASE"/>
    <property type="match status" value="1"/>
</dbReference>
<evidence type="ECO:0000256" key="4">
    <source>
        <dbReference type="ARBA" id="ARBA00022679"/>
    </source>
</evidence>
<proteinExistence type="predicted"/>
<protein>
    <recommendedName>
        <fullName evidence="2">histidine kinase</fullName>
        <ecNumber evidence="2">2.7.13.3</ecNumber>
    </recommendedName>
</protein>
<dbReference type="EMBL" id="UOGA01000249">
    <property type="protein sequence ID" value="VAX23523.1"/>
    <property type="molecule type" value="Genomic_DNA"/>
</dbReference>
<dbReference type="Pfam" id="PF00512">
    <property type="entry name" value="HisKA"/>
    <property type="match status" value="1"/>
</dbReference>
<feature type="domain" description="Histidine kinase" evidence="7">
    <location>
        <begin position="24"/>
        <end position="247"/>
    </location>
</feature>
<dbReference type="SUPFAM" id="SSF55874">
    <property type="entry name" value="ATPase domain of HSP90 chaperone/DNA topoisomerase II/histidine kinase"/>
    <property type="match status" value="1"/>
</dbReference>
<dbReference type="InterPro" id="IPR036890">
    <property type="entry name" value="HATPase_C_sf"/>
</dbReference>
<dbReference type="PRINTS" id="PR00344">
    <property type="entry name" value="BCTRLSENSOR"/>
</dbReference>
<dbReference type="InterPro" id="IPR003661">
    <property type="entry name" value="HisK_dim/P_dom"/>
</dbReference>
<dbReference type="CDD" id="cd00075">
    <property type="entry name" value="HATPase"/>
    <property type="match status" value="1"/>
</dbReference>
<dbReference type="SMART" id="SM00387">
    <property type="entry name" value="HATPase_c"/>
    <property type="match status" value="1"/>
</dbReference>
<sequence length="252" mass="28052">MTQVGNKEIEEETITERHNRILSSITHDLKSPINAIISCASLLNEKSREDFSDPMSGEFLKMILKAGHEAHSLVQGILTMAKMEAGKDKIEPELVFDIKGELSETINTFRYEAEARNIKIIIEVENPLPVVRWDMKRLRLHALNNLISNALKFSPSGGTILVSAETDGNMVVLKVEDDGIGVPPEERERIFKRFEQVGLTSTRVFKGAGLGLHNARMIVERHGGDIYALDATKGKGAAFVMLLPFTAEEPMR</sequence>
<dbReference type="Gene3D" id="1.10.287.130">
    <property type="match status" value="1"/>
</dbReference>
<gene>
    <name evidence="8" type="ORF">MNBD_NITROSPINAE04-2274</name>
</gene>
<dbReference type="AlphaFoldDB" id="A0A3B1CFK9"/>
<reference evidence="8" key="1">
    <citation type="submission" date="2018-06" db="EMBL/GenBank/DDBJ databases">
        <authorList>
            <person name="Zhirakovskaya E."/>
        </authorList>
    </citation>
    <scope>NUCLEOTIDE SEQUENCE</scope>
</reference>
<accession>A0A3B1CFK9</accession>
<keyword evidence="4" id="KW-0808">Transferase</keyword>
<evidence type="ECO:0000256" key="2">
    <source>
        <dbReference type="ARBA" id="ARBA00012438"/>
    </source>
</evidence>
<dbReference type="PROSITE" id="PS50109">
    <property type="entry name" value="HIS_KIN"/>
    <property type="match status" value="1"/>
</dbReference>
<dbReference type="Gene3D" id="3.30.565.10">
    <property type="entry name" value="Histidine kinase-like ATPase, C-terminal domain"/>
    <property type="match status" value="1"/>
</dbReference>
<dbReference type="SUPFAM" id="SSF47384">
    <property type="entry name" value="Homodimeric domain of signal transducing histidine kinase"/>
    <property type="match status" value="1"/>
</dbReference>
<keyword evidence="6" id="KW-0902">Two-component regulatory system</keyword>
<dbReference type="InterPro" id="IPR036097">
    <property type="entry name" value="HisK_dim/P_sf"/>
</dbReference>